<keyword evidence="2" id="KW-0378">Hydrolase</keyword>
<protein>
    <submittedName>
        <fullName evidence="2">Glycoside hydrolase family 19 protein</fullName>
    </submittedName>
</protein>
<dbReference type="InterPro" id="IPR023346">
    <property type="entry name" value="Lysozyme-like_dom_sf"/>
</dbReference>
<dbReference type="Proteomes" id="UP000664628">
    <property type="component" value="Unassembled WGS sequence"/>
</dbReference>
<gene>
    <name evidence="2" type="ORF">J2I46_19555</name>
</gene>
<dbReference type="RefSeq" id="WP_207330744.1">
    <property type="nucleotide sequence ID" value="NZ_JAFMYW010000006.1"/>
</dbReference>
<evidence type="ECO:0000313" key="3">
    <source>
        <dbReference type="Proteomes" id="UP000664628"/>
    </source>
</evidence>
<dbReference type="Gene3D" id="1.10.530.10">
    <property type="match status" value="1"/>
</dbReference>
<proteinExistence type="predicted"/>
<dbReference type="GO" id="GO:0016787">
    <property type="term" value="F:hydrolase activity"/>
    <property type="evidence" value="ECO:0007669"/>
    <property type="project" value="UniProtKB-KW"/>
</dbReference>
<feature type="compositionally biased region" description="Polar residues" evidence="1">
    <location>
        <begin position="93"/>
        <end position="105"/>
    </location>
</feature>
<dbReference type="PANTHER" id="PTHR34408">
    <property type="entry name" value="FAMILY PROTEIN, PUTATIVE-RELATED"/>
    <property type="match status" value="1"/>
</dbReference>
<feature type="region of interest" description="Disordered" evidence="1">
    <location>
        <begin position="86"/>
        <end position="108"/>
    </location>
</feature>
<feature type="region of interest" description="Disordered" evidence="1">
    <location>
        <begin position="1"/>
        <end position="38"/>
    </location>
</feature>
<keyword evidence="3" id="KW-1185">Reference proteome</keyword>
<evidence type="ECO:0000256" key="1">
    <source>
        <dbReference type="SAM" id="MobiDB-lite"/>
    </source>
</evidence>
<reference evidence="2 3" key="1">
    <citation type="submission" date="2021-03" db="EMBL/GenBank/DDBJ databases">
        <title>Fibrella sp. HMF5405 genome sequencing and assembly.</title>
        <authorList>
            <person name="Kang H."/>
            <person name="Kim H."/>
            <person name="Bae S."/>
            <person name="Joh K."/>
        </authorList>
    </citation>
    <scope>NUCLEOTIDE SEQUENCE [LARGE SCALE GENOMIC DNA]</scope>
    <source>
        <strain evidence="2 3">HMF5405</strain>
    </source>
</reference>
<dbReference type="EMBL" id="JAFMYW010000006">
    <property type="protein sequence ID" value="MBO0950797.1"/>
    <property type="molecule type" value="Genomic_DNA"/>
</dbReference>
<dbReference type="InterPro" id="IPR052354">
    <property type="entry name" value="Cell_Wall_Dynamics_Protein"/>
</dbReference>
<organism evidence="2 3">
    <name type="scientific">Fibrella forsythiae</name>
    <dbReference type="NCBI Taxonomy" id="2817061"/>
    <lineage>
        <taxon>Bacteria</taxon>
        <taxon>Pseudomonadati</taxon>
        <taxon>Bacteroidota</taxon>
        <taxon>Cytophagia</taxon>
        <taxon>Cytophagales</taxon>
        <taxon>Spirosomataceae</taxon>
        <taxon>Fibrella</taxon>
    </lineage>
</organism>
<feature type="compositionally biased region" description="Polar residues" evidence="1">
    <location>
        <begin position="10"/>
        <end position="26"/>
    </location>
</feature>
<sequence>MPSRLFDGNPLTSQSGSGMSDNSLGTFESGPSGWKRAGTTDGLRVKVELDRQANALELAYRTYLRHEELALDNSLSALYSAVEGSLAEKGPNQRETAGSQGSEPAQGQHDVVITEEQLAQIFPGGNKDVLSELQRQLQANMKAYGITNEIQLAHFLAQAGHETGGFTKAANVENLNYTTASRLQTIFPKYFGKHKKDPKDYVKNPQALANYVYGNRLGNGAETSGDGYLYRGRGVFQLTGKTNYKAFDDFYHQKHAGSTVNFTENPDLIATDTGYAVESALWYFQLRVSVESIDGLTSVESVTKKVNGGVNGLADRERLFKKALTYLIYLPNGIAQDDK</sequence>
<comment type="caution">
    <text evidence="2">The sequence shown here is derived from an EMBL/GenBank/DDBJ whole genome shotgun (WGS) entry which is preliminary data.</text>
</comment>
<dbReference type="SUPFAM" id="SSF53955">
    <property type="entry name" value="Lysozyme-like"/>
    <property type="match status" value="1"/>
</dbReference>
<evidence type="ECO:0000313" key="2">
    <source>
        <dbReference type="EMBL" id="MBO0950797.1"/>
    </source>
</evidence>
<accession>A0ABS3JLA8</accession>
<name>A0ABS3JLA8_9BACT</name>
<dbReference type="PANTHER" id="PTHR34408:SF1">
    <property type="entry name" value="GLYCOSYL HYDROLASE FAMILY 19 DOMAIN-CONTAINING PROTEIN HI_1415"/>
    <property type="match status" value="1"/>
</dbReference>